<dbReference type="InterPro" id="IPR012938">
    <property type="entry name" value="Glc/Sorbosone_DH"/>
</dbReference>
<comment type="caution">
    <text evidence="3">The sequence shown here is derived from an EMBL/GenBank/DDBJ whole genome shotgun (WGS) entry which is preliminary data.</text>
</comment>
<keyword evidence="1" id="KW-0732">Signal</keyword>
<feature type="domain" description="Glucose/Sorbosone dehydrogenase" evidence="2">
    <location>
        <begin position="69"/>
        <end position="398"/>
    </location>
</feature>
<evidence type="ECO:0000259" key="2">
    <source>
        <dbReference type="Pfam" id="PF07995"/>
    </source>
</evidence>
<evidence type="ECO:0000313" key="4">
    <source>
        <dbReference type="Proteomes" id="UP000249538"/>
    </source>
</evidence>
<proteinExistence type="predicted"/>
<dbReference type="SUPFAM" id="SSF50952">
    <property type="entry name" value="Soluble quinoprotein glucose dehydrogenase"/>
    <property type="match status" value="1"/>
</dbReference>
<dbReference type="RefSeq" id="WP_373454323.1">
    <property type="nucleotide sequence ID" value="NZ_QKZS01000011.1"/>
</dbReference>
<dbReference type="InterPro" id="IPR011041">
    <property type="entry name" value="Quinoprot_gluc/sorb_DH_b-prop"/>
</dbReference>
<dbReference type="Gene3D" id="2.120.10.30">
    <property type="entry name" value="TolB, C-terminal domain"/>
    <property type="match status" value="1"/>
</dbReference>
<gene>
    <name evidence="3" type="ORF">LX76_03414</name>
</gene>
<dbReference type="InterPro" id="IPR011042">
    <property type="entry name" value="6-blade_b-propeller_TolB-like"/>
</dbReference>
<dbReference type="EMBL" id="QKZS01000011">
    <property type="protein sequence ID" value="PZX50873.1"/>
    <property type="molecule type" value="Genomic_DNA"/>
</dbReference>
<name>A0A2W7QQR8_9RHOB</name>
<protein>
    <submittedName>
        <fullName evidence="3">Glucose/arabinose dehydrogenase</fullName>
    </submittedName>
</protein>
<organism evidence="3 4">
    <name type="scientific">Cereibacter changlensis</name>
    <dbReference type="NCBI Taxonomy" id="402884"/>
    <lineage>
        <taxon>Bacteria</taxon>
        <taxon>Pseudomonadati</taxon>
        <taxon>Pseudomonadota</taxon>
        <taxon>Alphaproteobacteria</taxon>
        <taxon>Rhodobacterales</taxon>
        <taxon>Paracoccaceae</taxon>
        <taxon>Cereibacter</taxon>
    </lineage>
</organism>
<dbReference type="Proteomes" id="UP000249538">
    <property type="component" value="Unassembled WGS sequence"/>
</dbReference>
<accession>A0A2W7QQR8</accession>
<evidence type="ECO:0000256" key="1">
    <source>
        <dbReference type="SAM" id="SignalP"/>
    </source>
</evidence>
<dbReference type="PANTHER" id="PTHR19328">
    <property type="entry name" value="HEDGEHOG-INTERACTING PROTEIN"/>
    <property type="match status" value="1"/>
</dbReference>
<reference evidence="3 4" key="1">
    <citation type="submission" date="2018-06" db="EMBL/GenBank/DDBJ databases">
        <title>Genomic Encyclopedia of Archaeal and Bacterial Type Strains, Phase II (KMG-II): from individual species to whole genera.</title>
        <authorList>
            <person name="Goeker M."/>
        </authorList>
    </citation>
    <scope>NUCLEOTIDE SEQUENCE [LARGE SCALE GENOMIC DNA]</scope>
    <source>
        <strain evidence="3 4">DSM 18774</strain>
    </source>
</reference>
<dbReference type="Pfam" id="PF07995">
    <property type="entry name" value="GSDH"/>
    <property type="match status" value="1"/>
</dbReference>
<dbReference type="AlphaFoldDB" id="A0A2W7QQR8"/>
<dbReference type="PANTHER" id="PTHR19328:SF75">
    <property type="entry name" value="ALDOSE SUGAR DEHYDROGENASE YLII"/>
    <property type="match status" value="1"/>
</dbReference>
<evidence type="ECO:0000313" key="3">
    <source>
        <dbReference type="EMBL" id="PZX50873.1"/>
    </source>
</evidence>
<feature type="signal peptide" evidence="1">
    <location>
        <begin position="1"/>
        <end position="31"/>
    </location>
</feature>
<sequence>MTSMMIRPFSRPFSRLGLIALAFATPSLATAQVEQGPANAGFEPAFEAQTRAPALEDSTVQSERFAEGLEHPWGIAALPDDRFLVTERPGRLRVIESDGSLSDPVSGLPEVDARGQGGLLDVALGPDFANDRMIYWSYAKRVADGTVTAAARGVLSEDRTSVGEVEEIFVQSPVSQATKHYGSRIAFDGEGHVIITTGEHSDAPEREKAQDLEATWGKVIRLNLDGSIPEDNPFADGGGAPSIWSYGHRNIQSAAFGADGTLWTIEHGPLGGDELNDTRAGLNYGWPVVSYGLNYDSTPVGSGEARMEGMEEPTYYWDPVIAPGGMIFYEGEAFPGWQGDILVGSLKPGALVRLTLEDGRVTGEERMLTDVGRVRDVEETAGGDLLILIDAADGAVLRVSPGEADS</sequence>
<feature type="chain" id="PRO_5015851518" evidence="1">
    <location>
        <begin position="32"/>
        <end position="406"/>
    </location>
</feature>